<organism evidence="2 3">
    <name type="scientific">Bartonella tribocorum</name>
    <dbReference type="NCBI Taxonomy" id="85701"/>
    <lineage>
        <taxon>Bacteria</taxon>
        <taxon>Pseudomonadati</taxon>
        <taxon>Pseudomonadota</taxon>
        <taxon>Alphaproteobacteria</taxon>
        <taxon>Hyphomicrobiales</taxon>
        <taxon>Bartonellaceae</taxon>
        <taxon>Bartonella</taxon>
    </lineage>
</organism>
<keyword evidence="1" id="KW-0812">Transmembrane</keyword>
<evidence type="ECO:0000256" key="1">
    <source>
        <dbReference type="SAM" id="Phobius"/>
    </source>
</evidence>
<dbReference type="AlphaFoldDB" id="A0A2M6UX01"/>
<feature type="transmembrane region" description="Helical" evidence="1">
    <location>
        <begin position="6"/>
        <end position="27"/>
    </location>
</feature>
<evidence type="ECO:0000313" key="3">
    <source>
        <dbReference type="Proteomes" id="UP000230791"/>
    </source>
</evidence>
<accession>A0A2M6UX01</accession>
<sequence length="71" mass="8422">MKKEIYLSYIFLKIKATTIPCGGGLYLHKCPRWRQSIVSYLRLSRDEVKQEGKEGIDKKYLRVFRGKNIKE</sequence>
<evidence type="ECO:0000313" key="2">
    <source>
        <dbReference type="EMBL" id="PIT70676.1"/>
    </source>
</evidence>
<keyword evidence="1" id="KW-0472">Membrane</keyword>
<protein>
    <submittedName>
        <fullName evidence="2">Uncharacterized protein</fullName>
    </submittedName>
</protein>
<proteinExistence type="predicted"/>
<dbReference type="EMBL" id="NJPP01000004">
    <property type="protein sequence ID" value="PIT70676.1"/>
    <property type="molecule type" value="Genomic_DNA"/>
</dbReference>
<comment type="caution">
    <text evidence="2">The sequence shown here is derived from an EMBL/GenBank/DDBJ whole genome shotgun (WGS) entry which is preliminary data.</text>
</comment>
<dbReference type="Proteomes" id="UP000230791">
    <property type="component" value="Unassembled WGS sequence"/>
</dbReference>
<keyword evidence="1" id="KW-1133">Transmembrane helix</keyword>
<reference evidence="2 3" key="1">
    <citation type="submission" date="2017-06" db="EMBL/GenBank/DDBJ databases">
        <title>Draft genome of Bartonella tribocorum C635.</title>
        <authorList>
            <person name="Hadjadj L."/>
            <person name="Jiyipong T."/>
            <person name="Diene S.M."/>
            <person name="Morand S."/>
            <person name="Rolain J.-M."/>
        </authorList>
    </citation>
    <scope>NUCLEOTIDE SEQUENCE [LARGE SCALE GENOMIC DNA]</scope>
    <source>
        <strain evidence="2 3">C635</strain>
    </source>
</reference>
<name>A0A2M6UX01_9HYPH</name>
<gene>
    <name evidence="2" type="ORF">CEV08_02690</name>
</gene>